<dbReference type="AlphaFoldDB" id="A0A1B1A005"/>
<proteinExistence type="predicted"/>
<evidence type="ECO:0000313" key="2">
    <source>
        <dbReference type="Proteomes" id="UP000013243"/>
    </source>
</evidence>
<accession>A0A1B1A005</accession>
<dbReference type="RefSeq" id="WP_005615290.1">
    <property type="nucleotide sequence ID" value="NZ_CP015230.1"/>
</dbReference>
<dbReference type="GeneID" id="28248975"/>
<dbReference type="Proteomes" id="UP000013243">
    <property type="component" value="Chromosome"/>
</dbReference>
<gene>
    <name evidence="1" type="ORF">K529_004045</name>
</gene>
<dbReference type="OrthoDB" id="7205516at2"/>
<sequence>MKSASKYFHSANILVAAVGLASGTGPVAVMGASMTGIGSLLELVRMKSGKPREIVAKVERELEFALEKTHLTPSQRILIPQMIERSDISAEAIIASNRDADVLTERLLEYSEGHPDYGLDTAKDGFRRVVTPILHELLLDRAVCDELRPAYEQVISQSLAKIQAEQRQQTTLLEEIVSPGLISPKEWWQSWASASQPAISPRLVSSRKYDERATLLLKLRSGEAVVSVQADDRKEAVAFTIASLLEENDSELLDRVCVVTSGNAIIPHSEKRLIIIADVEEGDDPDFGNRSQLTIVRPYPKGRMDVREPLSLSHVPSDKFISELEKMGFSHDEAESKGRKTGYSIPVLRRDLSKDPDVRKPTWARNRTLAKRVLPFALAGSWVERDNIDDRTILELLGDFREGEAETIRDDLLALNDAPITRYGYVNVVVSQIDALFAVGQYIDRGDLDRFFQLLPELLGERDPALDLPQDQWYMASVLGRSRSFSGALLSGLGDALCILSVYGAEICGDRLVADLSYRAAQVVRSLMQGADEERWLSIRGHLRALAEASPSAFLDCLEAELLEPEPAIRAIMGTTEGVVSGECLRTNLLWALELLAWNPDHFSRVVEIVFDLRRLEVKDNWSNSPKSTARSLFLAWLPATTLGADQKMSILRRLSARYRHPVMDVCVSLLPRNGMNAASRTARPKWRVLDAEVPTPTISDVRMAEVEASRILLDMAPFQKSELERLLDVATCLCSDDLSRLVIEVENWSQAATDEDKAELRHNLRQCDVHRVFQEVDEDEQLSSAFRRMEKALLPQSPTARHRWLFENSFVEWRALLDDEESGRLSWQERDKRVKERRREAVADIREQLGEDTILPFALSVKHPELVAEVLVSQDAAVPMATYWVSAALQSETNDRSSAFLGQLLWSAGRIDLAAVVAGLEAQGALNCEAERLRFAEHLPGHSIGWNVAESLGEDAASAFWNSVSIRIYDDTPLDEMEYAAKKLLRHQRPKSAFSTFCLFVDKLSAARWVEILQAVVRGEEPNGPSLNSHALGEVFQLLDAEEAISDDQIAYLELPFVRILRTHGSERHKRTLAIHRQLACDPQYFVEMLCWRYPRSDGSDQVELEEHSVERQKFFEDLAYHTLEGWGKVPGCDDDGVMCPDDFIAWTDTAFRLAVDAGRNELAEIHFSALLAKMARSRPWANWLPNVVLDYLDRSEHAGLREYFCVGVRNARGMTCRYPYDGGAQERKLAGRYRELATRYGSSHPRLSESLKSIAEGYEWDARREDERAAVGERWHP</sequence>
<reference evidence="1 2" key="1">
    <citation type="journal article" date="2016" name="ISME J.">
        <title>Global occurrence and heterogeneity of the Roseobacter-clade species Ruegeria mobilis.</title>
        <authorList>
            <person name="Sonnenschein E."/>
            <person name="Gram L."/>
        </authorList>
    </citation>
    <scope>NUCLEOTIDE SEQUENCE [LARGE SCALE GENOMIC DNA]</scope>
    <source>
        <strain evidence="1 2">F1926</strain>
    </source>
</reference>
<evidence type="ECO:0000313" key="1">
    <source>
        <dbReference type="EMBL" id="ANP39929.1"/>
    </source>
</evidence>
<dbReference type="EMBL" id="CP015230">
    <property type="protein sequence ID" value="ANP39929.1"/>
    <property type="molecule type" value="Genomic_DNA"/>
</dbReference>
<name>A0A1B1A005_9RHOB</name>
<dbReference type="KEGG" id="rmb:K529_004045"/>
<protein>
    <submittedName>
        <fullName evidence="1">XRE family transcriptional regulator</fullName>
    </submittedName>
</protein>
<organism evidence="1 2">
    <name type="scientific">Tritonibacter mobilis F1926</name>
    <dbReference type="NCBI Taxonomy" id="1265309"/>
    <lineage>
        <taxon>Bacteria</taxon>
        <taxon>Pseudomonadati</taxon>
        <taxon>Pseudomonadota</taxon>
        <taxon>Alphaproteobacteria</taxon>
        <taxon>Rhodobacterales</taxon>
        <taxon>Paracoccaceae</taxon>
        <taxon>Tritonibacter</taxon>
    </lineage>
</organism>